<reference evidence="2" key="1">
    <citation type="submission" date="2016-10" db="EMBL/GenBank/DDBJ databases">
        <authorList>
            <person name="Varghese N."/>
            <person name="Submissions S."/>
        </authorList>
    </citation>
    <scope>NUCLEOTIDE SEQUENCE [LARGE SCALE GENOMIC DNA]</scope>
    <source>
        <strain evidence="2">N6PO6</strain>
    </source>
</reference>
<dbReference type="OrthoDB" id="6555981at2"/>
<protein>
    <recommendedName>
        <fullName evidence="3">Phage tail tube protein</fullName>
    </recommendedName>
</protein>
<dbReference type="EMBL" id="FOVC01000016">
    <property type="protein sequence ID" value="SFN72519.1"/>
    <property type="molecule type" value="Genomic_DNA"/>
</dbReference>
<gene>
    <name evidence="1" type="ORF">SAMN05216516_11617</name>
</gene>
<dbReference type="RefSeq" id="WP_092879934.1">
    <property type="nucleotide sequence ID" value="NZ_FOVC01000016.1"/>
</dbReference>
<evidence type="ECO:0008006" key="3">
    <source>
        <dbReference type="Google" id="ProtNLM"/>
    </source>
</evidence>
<dbReference type="STRING" id="1367852.SAMN05216516_11617"/>
<organism evidence="1 2">
    <name type="scientific">Izhakiella capsodis</name>
    <dbReference type="NCBI Taxonomy" id="1367852"/>
    <lineage>
        <taxon>Bacteria</taxon>
        <taxon>Pseudomonadati</taxon>
        <taxon>Pseudomonadota</taxon>
        <taxon>Gammaproteobacteria</taxon>
        <taxon>Enterobacterales</taxon>
        <taxon>Erwiniaceae</taxon>
        <taxon>Izhakiella</taxon>
    </lineage>
</organism>
<dbReference type="AlphaFoldDB" id="A0A1I5BD86"/>
<name>A0A1I5BD86_9GAMM</name>
<evidence type="ECO:0000313" key="2">
    <source>
        <dbReference type="Proteomes" id="UP000242222"/>
    </source>
</evidence>
<accession>A0A1I5BD86</accession>
<dbReference type="Proteomes" id="UP000242222">
    <property type="component" value="Unassembled WGS sequence"/>
</dbReference>
<proteinExistence type="predicted"/>
<sequence length="145" mass="15472">MSNPLIPQGFLNRVRGSMTVTDIPALNVTASYLGKDGISLRPDGAATDIIATMTGTIGSQAPYQQATVTVHLLKTQALAVSYQNQFINDTALGEVVVTPDATPFNAITLHNCYLVNFNELTFSGADAGYVVTITGYLITNNKMWG</sequence>
<keyword evidence="2" id="KW-1185">Reference proteome</keyword>
<evidence type="ECO:0000313" key="1">
    <source>
        <dbReference type="EMBL" id="SFN72519.1"/>
    </source>
</evidence>